<evidence type="ECO:0000313" key="2">
    <source>
        <dbReference type="EMBL" id="EFX64608.1"/>
    </source>
</evidence>
<dbReference type="HOGENOM" id="CLU_025290_0_0_1"/>
<dbReference type="InterPro" id="IPR013087">
    <property type="entry name" value="Znf_C2H2_type"/>
</dbReference>
<dbReference type="PROSITE" id="PS00028">
    <property type="entry name" value="ZINC_FINGER_C2H2_1"/>
    <property type="match status" value="1"/>
</dbReference>
<sequence length="690" mass="79052">MPESTKTRVIKTTYIDGIKSKPSLKSYKSGNLAETVENISDQSISNYLEPVAGPSLSAEDPCHNAHTQDCDSELLKILQEAEAELQDNLIKKTSGYSRTSKEYQESETVWKTRMETKEKEFEQQRDSLFEKIQEQICSGGTFCCASCHSSPLYVVRCGKCRQHLCAKCDLEKHRTLFTHKRTCVLDDQLLTLGPCEFVDHAGAIIIINIPIPLYEPSCCNSCFSSGSVRLSCGPTRVAVITKEGRFDVTSTLFVCSVCKVSRLATNEEYMYSGYWPGSLSHNSYFIEEDLISFWHHLRHKTPGTSERKFIETLEEISLDNDRVNIINRTLFNRSRREFEFHQYLLEKTIFRRHGKCKICGPHPHGMHADANRKLYRFAEASDRLGLSLYGDVRMAYDDSQLEHISKIEKKIPKAKGKGDDLCGSSTWKAAKGETSSKRNLDITGLEMMSCTHGTVVYSANLLKGETFKHTNLQHLKSHEMGTKFFCNDVVCKYWPFAIKVGHLFPEYQQLTKDMKPFLSRFHGLGHSWTCRVLYNGHWEKGGADMLGEEQEQVFSYMARLGATTKHQSKASRRDDLTSAILYFNSEKEKRMVTALCLWMNRAKERSLLYRKKLQNSLEHRDVKEEELPSILDRLKKQAKLVNSKNLTNDWDKQLLQKELEGECHMLKVMHARNANFFDTVGSPNTSTFER</sequence>
<dbReference type="PANTHER" id="PTHR33104">
    <property type="entry name" value="SI:DKEY-29D5.2"/>
    <property type="match status" value="1"/>
</dbReference>
<reference evidence="2 3" key="1">
    <citation type="journal article" date="2011" name="Science">
        <title>The ecoresponsive genome of Daphnia pulex.</title>
        <authorList>
            <person name="Colbourne J.K."/>
            <person name="Pfrender M.E."/>
            <person name="Gilbert D."/>
            <person name="Thomas W.K."/>
            <person name="Tucker A."/>
            <person name="Oakley T.H."/>
            <person name="Tokishita S."/>
            <person name="Aerts A."/>
            <person name="Arnold G.J."/>
            <person name="Basu M.K."/>
            <person name="Bauer D.J."/>
            <person name="Caceres C.E."/>
            <person name="Carmel L."/>
            <person name="Casola C."/>
            <person name="Choi J.H."/>
            <person name="Detter J.C."/>
            <person name="Dong Q."/>
            <person name="Dusheyko S."/>
            <person name="Eads B.D."/>
            <person name="Frohlich T."/>
            <person name="Geiler-Samerotte K.A."/>
            <person name="Gerlach D."/>
            <person name="Hatcher P."/>
            <person name="Jogdeo S."/>
            <person name="Krijgsveld J."/>
            <person name="Kriventseva E.V."/>
            <person name="Kultz D."/>
            <person name="Laforsch C."/>
            <person name="Lindquist E."/>
            <person name="Lopez J."/>
            <person name="Manak J.R."/>
            <person name="Muller J."/>
            <person name="Pangilinan J."/>
            <person name="Patwardhan R.P."/>
            <person name="Pitluck S."/>
            <person name="Pritham E.J."/>
            <person name="Rechtsteiner A."/>
            <person name="Rho M."/>
            <person name="Rogozin I.B."/>
            <person name="Sakarya O."/>
            <person name="Salamov A."/>
            <person name="Schaack S."/>
            <person name="Shapiro H."/>
            <person name="Shiga Y."/>
            <person name="Skalitzky C."/>
            <person name="Smith Z."/>
            <person name="Souvorov A."/>
            <person name="Sung W."/>
            <person name="Tang Z."/>
            <person name="Tsuchiya D."/>
            <person name="Tu H."/>
            <person name="Vos H."/>
            <person name="Wang M."/>
            <person name="Wolf Y.I."/>
            <person name="Yamagata H."/>
            <person name="Yamada T."/>
            <person name="Ye Y."/>
            <person name="Shaw J.R."/>
            <person name="Andrews J."/>
            <person name="Crease T.J."/>
            <person name="Tang H."/>
            <person name="Lucas S.M."/>
            <person name="Robertson H.M."/>
            <person name="Bork P."/>
            <person name="Koonin E.V."/>
            <person name="Zdobnov E.M."/>
            <person name="Grigoriev I.V."/>
            <person name="Lynch M."/>
            <person name="Boore J.L."/>
        </authorList>
    </citation>
    <scope>NUCLEOTIDE SEQUENCE [LARGE SCALE GENOMIC DNA]</scope>
</reference>
<protein>
    <recommendedName>
        <fullName evidence="1">C2H2-type domain-containing protein</fullName>
    </recommendedName>
</protein>
<dbReference type="InParanoid" id="E9HUH8"/>
<dbReference type="eggNOG" id="ENOG502S98E">
    <property type="taxonomic scope" value="Eukaryota"/>
</dbReference>
<dbReference type="OrthoDB" id="6369081at2759"/>
<dbReference type="Pfam" id="PF18758">
    <property type="entry name" value="KDZ"/>
    <property type="match status" value="1"/>
</dbReference>
<dbReference type="AlphaFoldDB" id="E9HUH8"/>
<gene>
    <name evidence="2" type="ORF">DAPPUDRAFT_334031</name>
</gene>
<dbReference type="InterPro" id="IPR040564">
    <property type="entry name" value="CxC3-like"/>
</dbReference>
<dbReference type="Proteomes" id="UP000000305">
    <property type="component" value="Unassembled WGS sequence"/>
</dbReference>
<evidence type="ECO:0000313" key="3">
    <source>
        <dbReference type="Proteomes" id="UP000000305"/>
    </source>
</evidence>
<dbReference type="InterPro" id="IPR040521">
    <property type="entry name" value="KDZ"/>
</dbReference>
<dbReference type="KEGG" id="dpx:DAPPUDRAFT_334031"/>
<dbReference type="EMBL" id="GL732810">
    <property type="protein sequence ID" value="EFX64608.1"/>
    <property type="molecule type" value="Genomic_DNA"/>
</dbReference>
<accession>E9HUH8</accession>
<dbReference type="PANTHER" id="PTHR33104:SF2">
    <property type="entry name" value="CXC3 LIKE CYSTEINE CLUSTER DOMAIN-CONTAINING PROTEIN"/>
    <property type="match status" value="1"/>
</dbReference>
<dbReference type="PhylomeDB" id="E9HUH8"/>
<dbReference type="Pfam" id="PF18804">
    <property type="entry name" value="CxC3"/>
    <property type="match status" value="1"/>
</dbReference>
<feature type="domain" description="C2H2-type" evidence="1">
    <location>
        <begin position="157"/>
        <end position="179"/>
    </location>
</feature>
<name>E9HUH8_DAPPU</name>
<organism evidence="2 3">
    <name type="scientific">Daphnia pulex</name>
    <name type="common">Water flea</name>
    <dbReference type="NCBI Taxonomy" id="6669"/>
    <lineage>
        <taxon>Eukaryota</taxon>
        <taxon>Metazoa</taxon>
        <taxon>Ecdysozoa</taxon>
        <taxon>Arthropoda</taxon>
        <taxon>Crustacea</taxon>
        <taxon>Branchiopoda</taxon>
        <taxon>Diplostraca</taxon>
        <taxon>Cladocera</taxon>
        <taxon>Anomopoda</taxon>
        <taxon>Daphniidae</taxon>
        <taxon>Daphnia</taxon>
    </lineage>
</organism>
<proteinExistence type="predicted"/>
<evidence type="ECO:0000259" key="1">
    <source>
        <dbReference type="PROSITE" id="PS00028"/>
    </source>
</evidence>
<keyword evidence="3" id="KW-1185">Reference proteome</keyword>